<feature type="transmembrane region" description="Helical" evidence="2">
    <location>
        <begin position="287"/>
        <end position="308"/>
    </location>
</feature>
<dbReference type="EMBL" id="DXBU01000067">
    <property type="protein sequence ID" value="HIZ22124.1"/>
    <property type="molecule type" value="Genomic_DNA"/>
</dbReference>
<dbReference type="SUPFAM" id="SSF55874">
    <property type="entry name" value="ATPase domain of HSP90 chaperone/DNA topoisomerase II/histidine kinase"/>
    <property type="match status" value="1"/>
</dbReference>
<dbReference type="GO" id="GO:0016020">
    <property type="term" value="C:membrane"/>
    <property type="evidence" value="ECO:0007669"/>
    <property type="project" value="InterPro"/>
</dbReference>
<dbReference type="PANTHER" id="PTHR34220:SF7">
    <property type="entry name" value="SENSOR HISTIDINE KINASE YPDA"/>
    <property type="match status" value="1"/>
</dbReference>
<evidence type="ECO:0000256" key="1">
    <source>
        <dbReference type="SAM" id="Coils"/>
    </source>
</evidence>
<keyword evidence="5" id="KW-0418">Kinase</keyword>
<keyword evidence="5" id="KW-0808">Transferase</keyword>
<dbReference type="Pfam" id="PF06580">
    <property type="entry name" value="His_kinase"/>
    <property type="match status" value="1"/>
</dbReference>
<keyword evidence="2" id="KW-0812">Transmembrane</keyword>
<feature type="domain" description="Histidine kinase/HSP90-like ATPase" evidence="3">
    <location>
        <begin position="472"/>
        <end position="555"/>
    </location>
</feature>
<dbReference type="InterPro" id="IPR003594">
    <property type="entry name" value="HATPase_dom"/>
</dbReference>
<dbReference type="GO" id="GO:0000155">
    <property type="term" value="F:phosphorelay sensor kinase activity"/>
    <property type="evidence" value="ECO:0007669"/>
    <property type="project" value="InterPro"/>
</dbReference>
<accession>A0A9D2IT27</accession>
<dbReference type="Pfam" id="PF02518">
    <property type="entry name" value="HATPase_c"/>
    <property type="match status" value="1"/>
</dbReference>
<feature type="coiled-coil region" evidence="1">
    <location>
        <begin position="343"/>
        <end position="382"/>
    </location>
</feature>
<proteinExistence type="predicted"/>
<dbReference type="Gene3D" id="3.30.565.10">
    <property type="entry name" value="Histidine kinase-like ATPase, C-terminal domain"/>
    <property type="match status" value="1"/>
</dbReference>
<reference evidence="5" key="1">
    <citation type="journal article" date="2021" name="PeerJ">
        <title>Extensive microbial diversity within the chicken gut microbiome revealed by metagenomics and culture.</title>
        <authorList>
            <person name="Gilroy R."/>
            <person name="Ravi A."/>
            <person name="Getino M."/>
            <person name="Pursley I."/>
            <person name="Horton D.L."/>
            <person name="Alikhan N.F."/>
            <person name="Baker D."/>
            <person name="Gharbi K."/>
            <person name="Hall N."/>
            <person name="Watson M."/>
            <person name="Adriaenssens E.M."/>
            <person name="Foster-Nyarko E."/>
            <person name="Jarju S."/>
            <person name="Secka A."/>
            <person name="Antonio M."/>
            <person name="Oren A."/>
            <person name="Chaudhuri R.R."/>
            <person name="La Ragione R."/>
            <person name="Hildebrand F."/>
            <person name="Pallen M.J."/>
        </authorList>
    </citation>
    <scope>NUCLEOTIDE SEQUENCE</scope>
    <source>
        <strain evidence="5">14324</strain>
    </source>
</reference>
<comment type="caution">
    <text evidence="5">The sequence shown here is derived from an EMBL/GenBank/DDBJ whole genome shotgun (WGS) entry which is preliminary data.</text>
</comment>
<feature type="transmembrane region" description="Helical" evidence="2">
    <location>
        <begin position="25"/>
        <end position="43"/>
    </location>
</feature>
<gene>
    <name evidence="5" type="ORF">IAA21_04905</name>
</gene>
<keyword evidence="2" id="KW-1133">Transmembrane helix</keyword>
<evidence type="ECO:0000259" key="4">
    <source>
        <dbReference type="Pfam" id="PF06580"/>
    </source>
</evidence>
<dbReference type="InterPro" id="IPR050640">
    <property type="entry name" value="Bact_2-comp_sensor_kinase"/>
</dbReference>
<dbReference type="AlphaFoldDB" id="A0A9D2IT27"/>
<evidence type="ECO:0000256" key="2">
    <source>
        <dbReference type="SAM" id="Phobius"/>
    </source>
</evidence>
<organism evidence="5 6">
    <name type="scientific">Candidatus Blautia faecigallinarum</name>
    <dbReference type="NCBI Taxonomy" id="2838488"/>
    <lineage>
        <taxon>Bacteria</taxon>
        <taxon>Bacillati</taxon>
        <taxon>Bacillota</taxon>
        <taxon>Clostridia</taxon>
        <taxon>Lachnospirales</taxon>
        <taxon>Lachnospiraceae</taxon>
        <taxon>Blautia</taxon>
    </lineage>
</organism>
<keyword evidence="1" id="KW-0175">Coiled coil</keyword>
<dbReference type="PANTHER" id="PTHR34220">
    <property type="entry name" value="SENSOR HISTIDINE KINASE YPDA"/>
    <property type="match status" value="1"/>
</dbReference>
<reference evidence="5" key="2">
    <citation type="submission" date="2021-04" db="EMBL/GenBank/DDBJ databases">
        <authorList>
            <person name="Gilroy R."/>
        </authorList>
    </citation>
    <scope>NUCLEOTIDE SEQUENCE</scope>
    <source>
        <strain evidence="5">14324</strain>
    </source>
</reference>
<feature type="domain" description="Signal transduction histidine kinase internal region" evidence="4">
    <location>
        <begin position="377"/>
        <end position="449"/>
    </location>
</feature>
<protein>
    <submittedName>
        <fullName evidence="5">Histidine kinase</fullName>
    </submittedName>
</protein>
<evidence type="ECO:0000313" key="6">
    <source>
        <dbReference type="Proteomes" id="UP000824041"/>
    </source>
</evidence>
<dbReference type="InterPro" id="IPR036890">
    <property type="entry name" value="HATPase_C_sf"/>
</dbReference>
<sequence>MKYQLKIPRKDTAVPGRKFSLKRQIVRAGWLFILVIALLLLILQVNFMKSYQKDGDEKRTNDMYVYGQTLETHFNQLLDAVRTIYSENHAFEEIGAYRSPAEKWDNVYELLNTLRIQVNSNQAIGGLFVYYDSYEQVQYAINGDWSLTDLQELKEAGRTVLKSSESIYSTVLLETDEDLLYNIYMKKNTAALGGGISLSQGLPDEKDSTAVYGVIHNSQFYPVWSEEGTDPWSVYEGLGEGWMDQLLPGRNRMDGKIIYFNPLNSADLAVVEILPESIWLYMDRIHVVFMILICLFLLGAARLMYFVYHELSRPLKDMTKALANIKEGVWEVHFSAPNRIIEIEDVRHSVKALLGEIEQYKIRFYEEELEKAKIHRQYLQLQLAPHFYTNCLKNAYYMLALKEYDNSEIFLQKLSAHMRYLLQQDASFVTVEQEIRFVENYVDMQKLMTSKGLSCTIEADEMVMNVEIPVLTLQTFVENSVKYARDAGGSQLFIEISAKLRKTEEGNYLDITVRDNGPGYPDELLEVINQENPVEKDGLGVGVINLQKRIRLFYGDRASWYFENRGGAVSELILTEEREVP</sequence>
<dbReference type="InterPro" id="IPR010559">
    <property type="entry name" value="Sig_transdc_His_kin_internal"/>
</dbReference>
<evidence type="ECO:0000259" key="3">
    <source>
        <dbReference type="Pfam" id="PF02518"/>
    </source>
</evidence>
<name>A0A9D2IT27_9FIRM</name>
<dbReference type="Gene3D" id="6.10.340.10">
    <property type="match status" value="1"/>
</dbReference>
<evidence type="ECO:0000313" key="5">
    <source>
        <dbReference type="EMBL" id="HIZ22124.1"/>
    </source>
</evidence>
<keyword evidence="2" id="KW-0472">Membrane</keyword>
<dbReference type="Proteomes" id="UP000824041">
    <property type="component" value="Unassembled WGS sequence"/>
</dbReference>